<name>A0A9P4MTJ5_9PLEO</name>
<dbReference type="Proteomes" id="UP000799536">
    <property type="component" value="Unassembled WGS sequence"/>
</dbReference>
<feature type="region of interest" description="Disordered" evidence="5">
    <location>
        <begin position="48"/>
        <end position="85"/>
    </location>
</feature>
<evidence type="ECO:0000313" key="8">
    <source>
        <dbReference type="EMBL" id="KAF2205359.1"/>
    </source>
</evidence>
<evidence type="ECO:0000256" key="4">
    <source>
        <dbReference type="RuleBase" id="RU366062"/>
    </source>
</evidence>
<dbReference type="InterPro" id="IPR027477">
    <property type="entry name" value="Succ_DH/fumarate_Rdtase_cat_sf"/>
</dbReference>
<evidence type="ECO:0000259" key="7">
    <source>
        <dbReference type="Pfam" id="PF00890"/>
    </source>
</evidence>
<comment type="similarity">
    <text evidence="4">Belongs to the FAD-dependent oxidoreductase 2 family. FRD/SDH subfamily.</text>
</comment>
<reference evidence="8" key="1">
    <citation type="journal article" date="2020" name="Stud. Mycol.">
        <title>101 Dothideomycetes genomes: a test case for predicting lifestyles and emergence of pathogens.</title>
        <authorList>
            <person name="Haridas S."/>
            <person name="Albert R."/>
            <person name="Binder M."/>
            <person name="Bloem J."/>
            <person name="Labutti K."/>
            <person name="Salamov A."/>
            <person name="Andreopoulos B."/>
            <person name="Baker S."/>
            <person name="Barry K."/>
            <person name="Bills G."/>
            <person name="Bluhm B."/>
            <person name="Cannon C."/>
            <person name="Castanera R."/>
            <person name="Culley D."/>
            <person name="Daum C."/>
            <person name="Ezra D."/>
            <person name="Gonzalez J."/>
            <person name="Henrissat B."/>
            <person name="Kuo A."/>
            <person name="Liang C."/>
            <person name="Lipzen A."/>
            <person name="Lutzoni F."/>
            <person name="Magnuson J."/>
            <person name="Mondo S."/>
            <person name="Nolan M."/>
            <person name="Ohm R."/>
            <person name="Pangilinan J."/>
            <person name="Park H.-J."/>
            <person name="Ramirez L."/>
            <person name="Alfaro M."/>
            <person name="Sun H."/>
            <person name="Tritt A."/>
            <person name="Yoshinaga Y."/>
            <person name="Zwiers L.-H."/>
            <person name="Turgeon B."/>
            <person name="Goodwin S."/>
            <person name="Spatafora J."/>
            <person name="Crous P."/>
            <person name="Grigoriev I."/>
        </authorList>
    </citation>
    <scope>NUCLEOTIDE SEQUENCE</scope>
    <source>
        <strain evidence="8">ATCC 74209</strain>
    </source>
</reference>
<dbReference type="OrthoDB" id="10252157at2759"/>
<dbReference type="AlphaFoldDB" id="A0A9P4MTJ5"/>
<comment type="catalytic activity">
    <reaction evidence="4">
        <text>succinate + NAD(+) = fumarate + NADH + H(+)</text>
        <dbReference type="Rhea" id="RHEA:18281"/>
        <dbReference type="ChEBI" id="CHEBI:15378"/>
        <dbReference type="ChEBI" id="CHEBI:29806"/>
        <dbReference type="ChEBI" id="CHEBI:30031"/>
        <dbReference type="ChEBI" id="CHEBI:57540"/>
        <dbReference type="ChEBI" id="CHEBI:57945"/>
        <dbReference type="EC" id="1.3.1.6"/>
    </reaction>
</comment>
<evidence type="ECO:0000256" key="3">
    <source>
        <dbReference type="ARBA" id="ARBA00023002"/>
    </source>
</evidence>
<dbReference type="InterPro" id="IPR036188">
    <property type="entry name" value="FAD/NAD-bd_sf"/>
</dbReference>
<keyword evidence="2 4" id="KW-0274">FAD</keyword>
<dbReference type="PANTHER" id="PTHR43400:SF12">
    <property type="entry name" value="FUMARATE REDUCTASE"/>
    <property type="match status" value="1"/>
</dbReference>
<feature type="domain" description="FAD-dependent oxidoreductase 2 FAD-binding" evidence="7">
    <location>
        <begin position="20"/>
        <end position="483"/>
    </location>
</feature>
<protein>
    <recommendedName>
        <fullName evidence="4">Fumarate reductase</fullName>
        <ecNumber evidence="4">1.3.1.6</ecNumber>
    </recommendedName>
</protein>
<gene>
    <name evidence="8" type="ORF">GQ43DRAFT_24093</name>
</gene>
<dbReference type="GO" id="GO:0010181">
    <property type="term" value="F:FMN binding"/>
    <property type="evidence" value="ECO:0007669"/>
    <property type="project" value="InterPro"/>
</dbReference>
<evidence type="ECO:0000256" key="1">
    <source>
        <dbReference type="ARBA" id="ARBA00022630"/>
    </source>
</evidence>
<keyword evidence="6" id="KW-0472">Membrane</keyword>
<dbReference type="NCBIfam" id="TIGR01813">
    <property type="entry name" value="flavo_cyto_c"/>
    <property type="match status" value="1"/>
</dbReference>
<feature type="transmembrane region" description="Helical" evidence="6">
    <location>
        <begin position="20"/>
        <end position="41"/>
    </location>
</feature>
<organism evidence="8 9">
    <name type="scientific">Delitschia confertaspora ATCC 74209</name>
    <dbReference type="NCBI Taxonomy" id="1513339"/>
    <lineage>
        <taxon>Eukaryota</taxon>
        <taxon>Fungi</taxon>
        <taxon>Dikarya</taxon>
        <taxon>Ascomycota</taxon>
        <taxon>Pezizomycotina</taxon>
        <taxon>Dothideomycetes</taxon>
        <taxon>Pleosporomycetidae</taxon>
        <taxon>Pleosporales</taxon>
        <taxon>Delitschiaceae</taxon>
        <taxon>Delitschia</taxon>
    </lineage>
</organism>
<dbReference type="Gene3D" id="3.90.700.10">
    <property type="entry name" value="Succinate dehydrogenase/fumarate reductase flavoprotein, catalytic domain"/>
    <property type="match status" value="1"/>
</dbReference>
<keyword evidence="6" id="KW-1133">Transmembrane helix</keyword>
<comment type="cofactor">
    <cofactor evidence="4">
        <name>FAD</name>
        <dbReference type="ChEBI" id="CHEBI:57692"/>
    </cofactor>
    <text evidence="4">Binds 1 FAD per monomer.</text>
</comment>
<dbReference type="SUPFAM" id="SSF56425">
    <property type="entry name" value="Succinate dehydrogenase/fumarate reductase flavoprotein, catalytic domain"/>
    <property type="match status" value="1"/>
</dbReference>
<accession>A0A9P4MTJ5</accession>
<keyword evidence="1 4" id="KW-0285">Flavoprotein</keyword>
<evidence type="ECO:0000256" key="6">
    <source>
        <dbReference type="SAM" id="Phobius"/>
    </source>
</evidence>
<feature type="compositionally biased region" description="Polar residues" evidence="5">
    <location>
        <begin position="58"/>
        <end position="67"/>
    </location>
</feature>
<evidence type="ECO:0000313" key="9">
    <source>
        <dbReference type="Proteomes" id="UP000799536"/>
    </source>
</evidence>
<comment type="function">
    <text evidence="4">Irreversibly catalyzes the reduction of fumarate to succinate.</text>
</comment>
<proteinExistence type="inferred from homology"/>
<feature type="compositionally biased region" description="Low complexity" evidence="5">
    <location>
        <begin position="68"/>
        <end position="82"/>
    </location>
</feature>
<dbReference type="InterPro" id="IPR050315">
    <property type="entry name" value="FAD-oxidoreductase_2"/>
</dbReference>
<keyword evidence="9" id="KW-1185">Reference proteome</keyword>
<dbReference type="Gene3D" id="3.50.50.60">
    <property type="entry name" value="FAD/NAD(P)-binding domain"/>
    <property type="match status" value="1"/>
</dbReference>
<dbReference type="InterPro" id="IPR010960">
    <property type="entry name" value="Flavocytochrome_c"/>
</dbReference>
<dbReference type="Pfam" id="PF00890">
    <property type="entry name" value="FAD_binding_2"/>
    <property type="match status" value="1"/>
</dbReference>
<sequence>MTSTISKLPSNGKEKSETRAIIIGSGLAGLSTASTLLSHGIPVLMVDRSPSKPGGNSIKASSGINGLSPNQSSSSSSSADSVSRFENDTITSAGKAMETMPEHRKEMIKTLVEESADAIKWLEGKGVDLKRVAQLGGHSVARTHRPMGGAPPGWAIVSTLLKELQSSPLFELRTNCTVTELLTEEEEAGAEAGTGEEGRKRVVGVRCAPTEKADHEGDDETTVHGPVVVTTGGFAGDNTGLLAKYRPDLARYPSTNDARPGSQPLLTAIGAQLIDMSLVQVHPTGFIDPKDPENMVKFLAAEMLRGEGGILLEPNGSRFINELETREKITDAITTKPVMKGKLKQWSITLVLDEGAYAAAKSHVDFYLAKGLMRKTTLEDPELGSRVLETVQKYCKTVERPEEHPDDLNRRSFGQWALKNPTRETVVYVGNVTPVVHFTMGGVLTDTSARVLDSSNNPITGVWAAGEVVGGLHGRNRLGGNSLLECVVFGRRAGRNVGEWLEKVKK</sequence>
<keyword evidence="3 4" id="KW-0560">Oxidoreductase</keyword>
<dbReference type="GO" id="GO:0016156">
    <property type="term" value="F:fumarate reductase (NADH) activity"/>
    <property type="evidence" value="ECO:0007669"/>
    <property type="project" value="UniProtKB-EC"/>
</dbReference>
<comment type="caution">
    <text evidence="8">The sequence shown here is derived from an EMBL/GenBank/DDBJ whole genome shotgun (WGS) entry which is preliminary data.</text>
</comment>
<dbReference type="InterPro" id="IPR003953">
    <property type="entry name" value="FAD-dep_OxRdtase_2_FAD-bd"/>
</dbReference>
<dbReference type="EC" id="1.3.1.6" evidence="4"/>
<evidence type="ECO:0000256" key="5">
    <source>
        <dbReference type="SAM" id="MobiDB-lite"/>
    </source>
</evidence>
<dbReference type="EMBL" id="ML993857">
    <property type="protein sequence ID" value="KAF2205359.1"/>
    <property type="molecule type" value="Genomic_DNA"/>
</dbReference>
<evidence type="ECO:0000256" key="2">
    <source>
        <dbReference type="ARBA" id="ARBA00022827"/>
    </source>
</evidence>
<keyword evidence="6" id="KW-0812">Transmembrane</keyword>
<dbReference type="SUPFAM" id="SSF51905">
    <property type="entry name" value="FAD/NAD(P)-binding domain"/>
    <property type="match status" value="1"/>
</dbReference>
<dbReference type="PANTHER" id="PTHR43400">
    <property type="entry name" value="FUMARATE REDUCTASE"/>
    <property type="match status" value="1"/>
</dbReference>